<dbReference type="Pfam" id="PF06073">
    <property type="entry name" value="DUF934"/>
    <property type="match status" value="1"/>
</dbReference>
<dbReference type="RefSeq" id="WP_055454992.1">
    <property type="nucleotide sequence ID" value="NZ_CYHE01000003.1"/>
</dbReference>
<gene>
    <name evidence="1" type="ORF">Ga0061067_103166</name>
</gene>
<dbReference type="InterPro" id="IPR008318">
    <property type="entry name" value="UCP030820"/>
</dbReference>
<evidence type="ECO:0000313" key="1">
    <source>
        <dbReference type="EMBL" id="CUA94414.1"/>
    </source>
</evidence>
<dbReference type="OrthoDB" id="9800421at2"/>
<sequence length="186" mass="20240">MTSIYANGGFTQESWERLDKDAELPAHPFAEGVKLLVPQARFLAGPDAFLALAVDIAVLVSPGDDVEALAPFAARLPRIAVEFPKFSDGRGFSSARILREQMGYEGDIRAIGDFILDQIPLMLRCGVSSFEITKPHVEAALKAGIWPEVTHYLQPVGTVTEIPAGTRPWARRPNSERKLATGAVVE</sequence>
<protein>
    <submittedName>
        <fullName evidence="1">Uncharacterized conserved protein, DUF934 family</fullName>
    </submittedName>
</protein>
<accession>A0A0K6HU38</accession>
<dbReference type="EMBL" id="CYHE01000003">
    <property type="protein sequence ID" value="CUA94414.1"/>
    <property type="molecule type" value="Genomic_DNA"/>
</dbReference>
<reference evidence="2" key="1">
    <citation type="submission" date="2015-08" db="EMBL/GenBank/DDBJ databases">
        <authorList>
            <person name="Varghese N."/>
        </authorList>
    </citation>
    <scope>NUCLEOTIDE SEQUENCE [LARGE SCALE GENOMIC DNA]</scope>
    <source>
        <strain evidence="2">DSM 23407</strain>
    </source>
</reference>
<evidence type="ECO:0000313" key="2">
    <source>
        <dbReference type="Proteomes" id="UP000183900"/>
    </source>
</evidence>
<dbReference type="PIRSF" id="PIRSF030820">
    <property type="entry name" value="UCP030820"/>
    <property type="match status" value="1"/>
</dbReference>
<dbReference type="AlphaFoldDB" id="A0A0K6HU38"/>
<dbReference type="Proteomes" id="UP000183900">
    <property type="component" value="Unassembled WGS sequence"/>
</dbReference>
<organism evidence="1 2">
    <name type="scientific">Pannonibacter indicus</name>
    <dbReference type="NCBI Taxonomy" id="466044"/>
    <lineage>
        <taxon>Bacteria</taxon>
        <taxon>Pseudomonadati</taxon>
        <taxon>Pseudomonadota</taxon>
        <taxon>Alphaproteobacteria</taxon>
        <taxon>Hyphomicrobiales</taxon>
        <taxon>Stappiaceae</taxon>
        <taxon>Pannonibacter</taxon>
    </lineage>
</organism>
<proteinExistence type="predicted"/>
<name>A0A0K6HU38_9HYPH</name>
<keyword evidence="2" id="KW-1185">Reference proteome</keyword>